<keyword evidence="2" id="KW-0472">Membrane</keyword>
<dbReference type="Pfam" id="PF12796">
    <property type="entry name" value="Ank_2"/>
    <property type="match status" value="2"/>
</dbReference>
<dbReference type="SMART" id="SM00248">
    <property type="entry name" value="ANK"/>
    <property type="match status" value="2"/>
</dbReference>
<name>A0A668TGV4_OREAU</name>
<proteinExistence type="predicted"/>
<accession>A0A668TGV4</accession>
<feature type="repeat" description="ANK" evidence="1">
    <location>
        <begin position="112"/>
        <end position="144"/>
    </location>
</feature>
<reference evidence="3" key="1">
    <citation type="submission" date="2025-08" db="UniProtKB">
        <authorList>
            <consortium name="Ensembl"/>
        </authorList>
    </citation>
    <scope>IDENTIFICATION</scope>
</reference>
<keyword evidence="1" id="KW-0040">ANK repeat</keyword>
<dbReference type="InterPro" id="IPR002110">
    <property type="entry name" value="Ankyrin_rpt"/>
</dbReference>
<keyword evidence="2" id="KW-0812">Transmembrane</keyword>
<dbReference type="PANTHER" id="PTHR47276:SF1">
    <property type="entry name" value="ANKYRIN REPEAT DOMAIN-CONTAINING PROTEIN 22"/>
    <property type="match status" value="1"/>
</dbReference>
<sequence>MKQKFFCWDHVRVTPSECHVETGNRSDSATCSGVFINKLNEVKEQRDSYSENGSGCVIADVSDRDVLRCVRAVMGVVYSEPACQAAYEGDVRKLYFLLRNDPAHLNVQEVHTGDTPLIASCRHGHLNVVRYLLDNKANSQLTNKKQRTCLHYASKRTFSLLDYLMIAILMPILLLGYFIMLQKQRKNLAVMEAVLSTDVSVDAVDYKGNTALHYVCERKSHRLVPLLLQRNAKTNIKNNNGETPLDIATRLKFQKIINMLRKTK</sequence>
<dbReference type="Proteomes" id="UP000472276">
    <property type="component" value="Unassembled WGS sequence"/>
</dbReference>
<dbReference type="SUPFAM" id="SSF48403">
    <property type="entry name" value="Ankyrin repeat"/>
    <property type="match status" value="1"/>
</dbReference>
<evidence type="ECO:0000256" key="1">
    <source>
        <dbReference type="PROSITE-ProRule" id="PRU00023"/>
    </source>
</evidence>
<dbReference type="InterPro" id="IPR036770">
    <property type="entry name" value="Ankyrin_rpt-contain_sf"/>
</dbReference>
<keyword evidence="2" id="KW-1133">Transmembrane helix</keyword>
<gene>
    <name evidence="3" type="primary">ankrd22</name>
</gene>
<reference evidence="3" key="2">
    <citation type="submission" date="2025-09" db="UniProtKB">
        <authorList>
            <consortium name="Ensembl"/>
        </authorList>
    </citation>
    <scope>IDENTIFICATION</scope>
</reference>
<keyword evidence="4" id="KW-1185">Reference proteome</keyword>
<dbReference type="PROSITE" id="PS50297">
    <property type="entry name" value="ANK_REP_REGION"/>
    <property type="match status" value="2"/>
</dbReference>
<protein>
    <recommendedName>
        <fullName evidence="5">Ankyrin repeat domain 22</fullName>
    </recommendedName>
</protein>
<evidence type="ECO:0000313" key="3">
    <source>
        <dbReference type="Ensembl" id="ENSOABP00000025232.2"/>
    </source>
</evidence>
<dbReference type="Ensembl" id="ENSOABT00000025960.2">
    <property type="protein sequence ID" value="ENSOABP00000025232.2"/>
    <property type="gene ID" value="ENSOABG00000012011.2"/>
</dbReference>
<evidence type="ECO:0008006" key="5">
    <source>
        <dbReference type="Google" id="ProtNLM"/>
    </source>
</evidence>
<dbReference type="AlphaFoldDB" id="A0A668TGV4"/>
<organism evidence="3 4">
    <name type="scientific">Oreochromis aureus</name>
    <name type="common">Israeli tilapia</name>
    <name type="synonym">Chromis aureus</name>
    <dbReference type="NCBI Taxonomy" id="47969"/>
    <lineage>
        <taxon>Eukaryota</taxon>
        <taxon>Metazoa</taxon>
        <taxon>Chordata</taxon>
        <taxon>Craniata</taxon>
        <taxon>Vertebrata</taxon>
        <taxon>Euteleostomi</taxon>
        <taxon>Actinopterygii</taxon>
        <taxon>Neopterygii</taxon>
        <taxon>Teleostei</taxon>
        <taxon>Neoteleostei</taxon>
        <taxon>Acanthomorphata</taxon>
        <taxon>Ovalentaria</taxon>
        <taxon>Cichlomorphae</taxon>
        <taxon>Cichliformes</taxon>
        <taxon>Cichlidae</taxon>
        <taxon>African cichlids</taxon>
        <taxon>Pseudocrenilabrinae</taxon>
        <taxon>Oreochromini</taxon>
        <taxon>Oreochromis</taxon>
    </lineage>
</organism>
<dbReference type="PROSITE" id="PS50088">
    <property type="entry name" value="ANK_REPEAT"/>
    <property type="match status" value="2"/>
</dbReference>
<feature type="transmembrane region" description="Helical" evidence="2">
    <location>
        <begin position="160"/>
        <end position="181"/>
    </location>
</feature>
<dbReference type="OMA" id="CINVQDG"/>
<evidence type="ECO:0000313" key="4">
    <source>
        <dbReference type="Proteomes" id="UP000472276"/>
    </source>
</evidence>
<evidence type="ECO:0000256" key="2">
    <source>
        <dbReference type="SAM" id="Phobius"/>
    </source>
</evidence>
<dbReference type="InterPro" id="IPR042802">
    <property type="entry name" value="ANR22"/>
</dbReference>
<dbReference type="PANTHER" id="PTHR47276">
    <property type="entry name" value="ANKYRIN REPEAT DOMAIN-CONTAINING PROTEIN 22"/>
    <property type="match status" value="1"/>
</dbReference>
<dbReference type="Gene3D" id="1.25.40.20">
    <property type="entry name" value="Ankyrin repeat-containing domain"/>
    <property type="match status" value="2"/>
</dbReference>
<feature type="repeat" description="ANK" evidence="1">
    <location>
        <begin position="207"/>
        <end position="239"/>
    </location>
</feature>